<dbReference type="Pfam" id="PF08443">
    <property type="entry name" value="RimK"/>
    <property type="match status" value="1"/>
</dbReference>
<accession>A0A3A8JQC3</accession>
<gene>
    <name evidence="3" type="ORF">D7X32_33715</name>
</gene>
<dbReference type="PANTHER" id="PTHR21621:SF4">
    <property type="entry name" value="GLUTATHIONE SYNTHETASE"/>
    <property type="match status" value="1"/>
</dbReference>
<evidence type="ECO:0000313" key="4">
    <source>
        <dbReference type="Proteomes" id="UP000268313"/>
    </source>
</evidence>
<comment type="caution">
    <text evidence="3">The sequence shown here is derived from an EMBL/GenBank/DDBJ whole genome shotgun (WGS) entry which is preliminary data.</text>
</comment>
<dbReference type="AlphaFoldDB" id="A0A3A8JQC3"/>
<organism evidence="3 4">
    <name type="scientific">Corallococcus carmarthensis</name>
    <dbReference type="NCBI Taxonomy" id="2316728"/>
    <lineage>
        <taxon>Bacteria</taxon>
        <taxon>Pseudomonadati</taxon>
        <taxon>Myxococcota</taxon>
        <taxon>Myxococcia</taxon>
        <taxon>Myxococcales</taxon>
        <taxon>Cystobacterineae</taxon>
        <taxon>Myxococcaceae</taxon>
        <taxon>Corallococcus</taxon>
    </lineage>
</organism>
<evidence type="ECO:0000313" key="3">
    <source>
        <dbReference type="EMBL" id="RKG97126.1"/>
    </source>
</evidence>
<sequence length="312" mass="35124">MTSRKKVVVIGSRSDDATRFVAEAVERRRARAVVLETDRVPDSAALSWEDGDVHWDGECLSDLRSFYIKNVRLSLPVPEAEALSERNFPRWQEQYLAERERQSFLHSVLRSLHRRGGSFVNPLEAVELHYLKLHQLALLRRHRIPVPSSLATASPDAVREFVERHGSVIYKPLSGGAMVRKVEAADLTEERLQLLANCPVLFQEQIIGDEFRAYVLDGEPVSAFHIPTDGVVDARQNLHRVKPARLPKEAWALCLKGAKALGMVFTAVDLRRTHEGAFVALEFNPTPAISFFDDPRDGKVITRLASYLVSKA</sequence>
<keyword evidence="4" id="KW-1185">Reference proteome</keyword>
<dbReference type="GO" id="GO:0004363">
    <property type="term" value="F:glutathione synthase activity"/>
    <property type="evidence" value="ECO:0007669"/>
    <property type="project" value="TreeGrafter"/>
</dbReference>
<keyword evidence="1" id="KW-0067">ATP-binding</keyword>
<dbReference type="GO" id="GO:0005524">
    <property type="term" value="F:ATP binding"/>
    <property type="evidence" value="ECO:0007669"/>
    <property type="project" value="UniProtKB-UniRule"/>
</dbReference>
<dbReference type="PANTHER" id="PTHR21621">
    <property type="entry name" value="RIBOSOMAL PROTEIN S6 MODIFICATION PROTEIN"/>
    <property type="match status" value="1"/>
</dbReference>
<proteinExistence type="predicted"/>
<dbReference type="InterPro" id="IPR013651">
    <property type="entry name" value="ATP-grasp_RimK-type"/>
</dbReference>
<dbReference type="GO" id="GO:0046872">
    <property type="term" value="F:metal ion binding"/>
    <property type="evidence" value="ECO:0007669"/>
    <property type="project" value="InterPro"/>
</dbReference>
<dbReference type="PROSITE" id="PS50975">
    <property type="entry name" value="ATP_GRASP"/>
    <property type="match status" value="1"/>
</dbReference>
<evidence type="ECO:0000259" key="2">
    <source>
        <dbReference type="PROSITE" id="PS50975"/>
    </source>
</evidence>
<reference evidence="4" key="1">
    <citation type="submission" date="2018-09" db="EMBL/GenBank/DDBJ databases">
        <authorList>
            <person name="Livingstone P.G."/>
            <person name="Whitworth D.E."/>
        </authorList>
    </citation>
    <scope>NUCLEOTIDE SEQUENCE [LARGE SCALE GENOMIC DNA]</scope>
    <source>
        <strain evidence="4">CA043D</strain>
    </source>
</reference>
<dbReference type="InterPro" id="IPR011761">
    <property type="entry name" value="ATP-grasp"/>
</dbReference>
<name>A0A3A8JQC3_9BACT</name>
<protein>
    <recommendedName>
        <fullName evidence="2">ATP-grasp domain-containing protein</fullName>
    </recommendedName>
</protein>
<dbReference type="GO" id="GO:0005737">
    <property type="term" value="C:cytoplasm"/>
    <property type="evidence" value="ECO:0007669"/>
    <property type="project" value="TreeGrafter"/>
</dbReference>
<keyword evidence="1" id="KW-0547">Nucleotide-binding</keyword>
<evidence type="ECO:0000256" key="1">
    <source>
        <dbReference type="PROSITE-ProRule" id="PRU00409"/>
    </source>
</evidence>
<dbReference type="EMBL" id="RAWE01000188">
    <property type="protein sequence ID" value="RKG97126.1"/>
    <property type="molecule type" value="Genomic_DNA"/>
</dbReference>
<dbReference type="Proteomes" id="UP000268313">
    <property type="component" value="Unassembled WGS sequence"/>
</dbReference>
<dbReference type="Gene3D" id="3.30.470.20">
    <property type="entry name" value="ATP-grasp fold, B domain"/>
    <property type="match status" value="1"/>
</dbReference>
<dbReference type="SUPFAM" id="SSF56059">
    <property type="entry name" value="Glutathione synthetase ATP-binding domain-like"/>
    <property type="match status" value="1"/>
</dbReference>
<dbReference type="RefSeq" id="WP_120606680.1">
    <property type="nucleotide sequence ID" value="NZ_JABFJX010000167.1"/>
</dbReference>
<feature type="domain" description="ATP-grasp" evidence="2">
    <location>
        <begin position="136"/>
        <end position="310"/>
    </location>
</feature>
<dbReference type="OrthoDB" id="9786585at2"/>